<dbReference type="AlphaFoldDB" id="A0A7Y7X9Q3"/>
<dbReference type="Proteomes" id="UP000539985">
    <property type="component" value="Unassembled WGS sequence"/>
</dbReference>
<accession>A0A7Y7X9Q3</accession>
<evidence type="ECO:0000256" key="1">
    <source>
        <dbReference type="SAM" id="MobiDB-lite"/>
    </source>
</evidence>
<reference evidence="2 3" key="1">
    <citation type="submission" date="2020-04" db="EMBL/GenBank/DDBJ databases">
        <title>Molecular characterization of pseudomonads from Agaricus bisporus reveal novel blotch 2 pathogens in Western Europe.</title>
        <authorList>
            <person name="Taparia T."/>
            <person name="Krijger M."/>
            <person name="Haynes E."/>
            <person name="Elpinstone J.G."/>
            <person name="Noble R."/>
            <person name="Van Der Wolf J."/>
        </authorList>
    </citation>
    <scope>NUCLEOTIDE SEQUENCE [LARGE SCALE GENOMIC DNA]</scope>
    <source>
        <strain evidence="2 3">H7001</strain>
    </source>
</reference>
<proteinExistence type="predicted"/>
<feature type="region of interest" description="Disordered" evidence="1">
    <location>
        <begin position="131"/>
        <end position="156"/>
    </location>
</feature>
<evidence type="ECO:0000313" key="3">
    <source>
        <dbReference type="Proteomes" id="UP000539985"/>
    </source>
</evidence>
<evidence type="ECO:0000313" key="2">
    <source>
        <dbReference type="EMBL" id="NWB95797.1"/>
    </source>
</evidence>
<dbReference type="EMBL" id="JACAQB010000004">
    <property type="protein sequence ID" value="NWB95797.1"/>
    <property type="molecule type" value="Genomic_DNA"/>
</dbReference>
<sequence length="257" mass="28232">MAVKVGGSLWTQATDQQRAPQRENQGQDFERKLGLRDNSKLSSEQLNRQQDLHGVFGQRSSTSAQGEAVLGQLMHTDLGRISGAHMAGVLELYALGAHAGHHLSYAPQAFLAAQDMEALAQDAAVRASFTPSSEIPQAQERVSTLDSGAPKTVGQPLIEPAPVESVETENAAARHLSSHLTLRWPDRNFQFLPRGKGLELLVRDYHLTPQERDVLIDELSRQASSMSEPPRQIWLNGQSVWQAPSFLNDSQGETRGR</sequence>
<feature type="region of interest" description="Disordered" evidence="1">
    <location>
        <begin position="1"/>
        <end position="32"/>
    </location>
</feature>
<dbReference type="RefSeq" id="WP_177101100.1">
    <property type="nucleotide sequence ID" value="NZ_JACAQB010000004.1"/>
</dbReference>
<comment type="caution">
    <text evidence="2">The sequence shown here is derived from an EMBL/GenBank/DDBJ whole genome shotgun (WGS) entry which is preliminary data.</text>
</comment>
<organism evidence="2 3">
    <name type="scientific">Pseudomonas gingeri</name>
    <dbReference type="NCBI Taxonomy" id="117681"/>
    <lineage>
        <taxon>Bacteria</taxon>
        <taxon>Pseudomonadati</taxon>
        <taxon>Pseudomonadota</taxon>
        <taxon>Gammaproteobacteria</taxon>
        <taxon>Pseudomonadales</taxon>
        <taxon>Pseudomonadaceae</taxon>
        <taxon>Pseudomonas</taxon>
    </lineage>
</organism>
<feature type="compositionally biased region" description="Polar residues" evidence="1">
    <location>
        <begin position="9"/>
        <end position="27"/>
    </location>
</feature>
<name>A0A7Y7X9Q3_9PSED</name>
<feature type="compositionally biased region" description="Polar residues" evidence="1">
    <location>
        <begin position="131"/>
        <end position="146"/>
    </location>
</feature>
<protein>
    <submittedName>
        <fullName evidence="2">Uncharacterized protein</fullName>
    </submittedName>
</protein>
<gene>
    <name evidence="2" type="ORF">HX882_07855</name>
</gene>